<proteinExistence type="predicted"/>
<accession>A0A7Y9KSX6</accession>
<name>A0A7Y9KSX6_9ACTN</name>
<comment type="caution">
    <text evidence="1">The sequence shown here is derived from an EMBL/GenBank/DDBJ whole genome shotgun (WGS) entry which is preliminary data.</text>
</comment>
<protein>
    <submittedName>
        <fullName evidence="1">Uncharacterized protein</fullName>
    </submittedName>
</protein>
<dbReference type="RefSeq" id="WP_179620611.1">
    <property type="nucleotide sequence ID" value="NZ_JACCBW010000003.1"/>
</dbReference>
<dbReference type="AlphaFoldDB" id="A0A7Y9KSX6"/>
<reference evidence="1 2" key="2">
    <citation type="submission" date="2020-08" db="EMBL/GenBank/DDBJ databases">
        <title>The Agave Microbiome: Exploring the role of microbial communities in plant adaptations to desert environments.</title>
        <authorList>
            <person name="Partida-Martinez L.P."/>
        </authorList>
    </citation>
    <scope>NUCLEOTIDE SEQUENCE [LARGE SCALE GENOMIC DNA]</scope>
    <source>
        <strain evidence="1 2">AT2.17</strain>
    </source>
</reference>
<evidence type="ECO:0000313" key="2">
    <source>
        <dbReference type="Proteomes" id="UP000549911"/>
    </source>
</evidence>
<sequence>MIPAGATRRLAAGVALAGCLAVGGCSGDPQDAYCDEVEEHQVALSDVAASDDAGALFDALDDYDDLRAVAPRDIADDWADVVEPLHALEDVLDESGIDPSTYAAAQPPVDLDGATREEIEAAARTVGSEQTVQAMAALEQHSLDVCGTPLSR</sequence>
<dbReference type="Proteomes" id="UP000549911">
    <property type="component" value="Unassembled WGS sequence"/>
</dbReference>
<dbReference type="EMBL" id="JACCBW010000003">
    <property type="protein sequence ID" value="NYE37975.1"/>
    <property type="molecule type" value="Genomic_DNA"/>
</dbReference>
<reference evidence="1 2" key="1">
    <citation type="submission" date="2020-07" db="EMBL/GenBank/DDBJ databases">
        <authorList>
            <person name="Partida-Martinez L."/>
            <person name="Huntemann M."/>
            <person name="Clum A."/>
            <person name="Wang J."/>
            <person name="Palaniappan K."/>
            <person name="Ritter S."/>
            <person name="Chen I.-M."/>
            <person name="Stamatis D."/>
            <person name="Reddy T."/>
            <person name="O'Malley R."/>
            <person name="Daum C."/>
            <person name="Shapiro N."/>
            <person name="Ivanova N."/>
            <person name="Kyrpides N."/>
            <person name="Woyke T."/>
        </authorList>
    </citation>
    <scope>NUCLEOTIDE SEQUENCE [LARGE SCALE GENOMIC DNA]</scope>
    <source>
        <strain evidence="1 2">AT2.17</strain>
    </source>
</reference>
<keyword evidence="2" id="KW-1185">Reference proteome</keyword>
<organism evidence="1 2">
    <name type="scientific">Nocardioides cavernae</name>
    <dbReference type="NCBI Taxonomy" id="1921566"/>
    <lineage>
        <taxon>Bacteria</taxon>
        <taxon>Bacillati</taxon>
        <taxon>Actinomycetota</taxon>
        <taxon>Actinomycetes</taxon>
        <taxon>Propionibacteriales</taxon>
        <taxon>Nocardioidaceae</taxon>
        <taxon>Nocardioides</taxon>
    </lineage>
</organism>
<evidence type="ECO:0000313" key="1">
    <source>
        <dbReference type="EMBL" id="NYE37975.1"/>
    </source>
</evidence>
<gene>
    <name evidence="1" type="ORF">F4692_003120</name>
</gene>